<dbReference type="EMBL" id="MU863629">
    <property type="protein sequence ID" value="KAK4103017.1"/>
    <property type="molecule type" value="Genomic_DNA"/>
</dbReference>
<keyword evidence="2" id="KW-0812">Transmembrane</keyword>
<name>A0AAN6T3T9_9PEZI</name>
<protein>
    <submittedName>
        <fullName evidence="3">Uncharacterized protein</fullName>
    </submittedName>
</protein>
<keyword evidence="4" id="KW-1185">Reference proteome</keyword>
<evidence type="ECO:0000313" key="4">
    <source>
        <dbReference type="Proteomes" id="UP001305647"/>
    </source>
</evidence>
<reference evidence="3" key="1">
    <citation type="journal article" date="2023" name="Mol. Phylogenet. Evol.">
        <title>Genome-scale phylogeny and comparative genomics of the fungal order Sordariales.</title>
        <authorList>
            <person name="Hensen N."/>
            <person name="Bonometti L."/>
            <person name="Westerberg I."/>
            <person name="Brannstrom I.O."/>
            <person name="Guillou S."/>
            <person name="Cros-Aarteil S."/>
            <person name="Calhoun S."/>
            <person name="Haridas S."/>
            <person name="Kuo A."/>
            <person name="Mondo S."/>
            <person name="Pangilinan J."/>
            <person name="Riley R."/>
            <person name="LaButti K."/>
            <person name="Andreopoulos B."/>
            <person name="Lipzen A."/>
            <person name="Chen C."/>
            <person name="Yan M."/>
            <person name="Daum C."/>
            <person name="Ng V."/>
            <person name="Clum A."/>
            <person name="Steindorff A."/>
            <person name="Ohm R.A."/>
            <person name="Martin F."/>
            <person name="Silar P."/>
            <person name="Natvig D.O."/>
            <person name="Lalanne C."/>
            <person name="Gautier V."/>
            <person name="Ament-Velasquez S.L."/>
            <person name="Kruys A."/>
            <person name="Hutchinson M.I."/>
            <person name="Powell A.J."/>
            <person name="Barry K."/>
            <person name="Miller A.N."/>
            <person name="Grigoriev I.V."/>
            <person name="Debuchy R."/>
            <person name="Gladieux P."/>
            <person name="Hiltunen Thoren M."/>
            <person name="Johannesson H."/>
        </authorList>
    </citation>
    <scope>NUCLEOTIDE SEQUENCE</scope>
    <source>
        <strain evidence="3">CBS 757.83</strain>
    </source>
</reference>
<comment type="caution">
    <text evidence="3">The sequence shown here is derived from an EMBL/GenBank/DDBJ whole genome shotgun (WGS) entry which is preliminary data.</text>
</comment>
<dbReference type="AlphaFoldDB" id="A0AAN6T3T9"/>
<evidence type="ECO:0000256" key="2">
    <source>
        <dbReference type="SAM" id="Phobius"/>
    </source>
</evidence>
<feature type="region of interest" description="Disordered" evidence="1">
    <location>
        <begin position="124"/>
        <end position="161"/>
    </location>
</feature>
<accession>A0AAN6T3T9</accession>
<reference evidence="3" key="2">
    <citation type="submission" date="2023-05" db="EMBL/GenBank/DDBJ databases">
        <authorList>
            <consortium name="Lawrence Berkeley National Laboratory"/>
            <person name="Steindorff A."/>
            <person name="Hensen N."/>
            <person name="Bonometti L."/>
            <person name="Westerberg I."/>
            <person name="Brannstrom I.O."/>
            <person name="Guillou S."/>
            <person name="Cros-Aarteil S."/>
            <person name="Calhoun S."/>
            <person name="Haridas S."/>
            <person name="Kuo A."/>
            <person name="Mondo S."/>
            <person name="Pangilinan J."/>
            <person name="Riley R."/>
            <person name="Labutti K."/>
            <person name="Andreopoulos B."/>
            <person name="Lipzen A."/>
            <person name="Chen C."/>
            <person name="Yanf M."/>
            <person name="Daum C."/>
            <person name="Ng V."/>
            <person name="Clum A."/>
            <person name="Ohm R."/>
            <person name="Martin F."/>
            <person name="Silar P."/>
            <person name="Natvig D."/>
            <person name="Lalanne C."/>
            <person name="Gautier V."/>
            <person name="Ament-Velasquez S.L."/>
            <person name="Kruys A."/>
            <person name="Hutchinson M.I."/>
            <person name="Powell A.J."/>
            <person name="Barry K."/>
            <person name="Miller A.N."/>
            <person name="Grigoriev I.V."/>
            <person name="Debuchy R."/>
            <person name="Gladieux P."/>
            <person name="Thoren M.H."/>
            <person name="Johannesson H."/>
        </authorList>
    </citation>
    <scope>NUCLEOTIDE SEQUENCE</scope>
    <source>
        <strain evidence="3">CBS 757.83</strain>
    </source>
</reference>
<keyword evidence="2" id="KW-1133">Transmembrane helix</keyword>
<proteinExistence type="predicted"/>
<organism evidence="3 4">
    <name type="scientific">Parathielavia hyrcaniae</name>
    <dbReference type="NCBI Taxonomy" id="113614"/>
    <lineage>
        <taxon>Eukaryota</taxon>
        <taxon>Fungi</taxon>
        <taxon>Dikarya</taxon>
        <taxon>Ascomycota</taxon>
        <taxon>Pezizomycotina</taxon>
        <taxon>Sordariomycetes</taxon>
        <taxon>Sordariomycetidae</taxon>
        <taxon>Sordariales</taxon>
        <taxon>Chaetomiaceae</taxon>
        <taxon>Parathielavia</taxon>
    </lineage>
</organism>
<evidence type="ECO:0000313" key="3">
    <source>
        <dbReference type="EMBL" id="KAK4103017.1"/>
    </source>
</evidence>
<feature type="transmembrane region" description="Helical" evidence="2">
    <location>
        <begin position="228"/>
        <end position="248"/>
    </location>
</feature>
<gene>
    <name evidence="3" type="ORF">N658DRAFT_297779</name>
</gene>
<keyword evidence="2" id="KW-0472">Membrane</keyword>
<sequence length="258" mass="28572">MVTGSDEQAGPRKMACRNTTRHAQSQACHLFGLVSPAFASDSILRLDGLCRQTANPPLQIFLPREPRNRSVKCRTKAQPILRASLATRNAYAADLTAPHTCWQNYRFELFATPSLSRRLWESLSSDSGISSNSHTKPGRNSETEEKRRRGKRQASASEGLVGTQAVESHVVSWCLDGTFRGSTDFSGRLTRWEGEGGGERVGGFACGIVVAQLDEVPLPERNYLKHQRSVGCAVCVLFLMLVPLFLRLQACRFYGSQR</sequence>
<dbReference type="Proteomes" id="UP001305647">
    <property type="component" value="Unassembled WGS sequence"/>
</dbReference>
<feature type="compositionally biased region" description="Low complexity" evidence="1">
    <location>
        <begin position="124"/>
        <end position="133"/>
    </location>
</feature>
<evidence type="ECO:0000256" key="1">
    <source>
        <dbReference type="SAM" id="MobiDB-lite"/>
    </source>
</evidence>